<protein>
    <submittedName>
        <fullName evidence="2">N6-L-threonylcarbamoyladenine synthase</fullName>
        <ecNumber evidence="2">2.3.1.234</ecNumber>
    </submittedName>
</protein>
<dbReference type="PANTHER" id="PTHR11735:SF11">
    <property type="entry name" value="TRNA THREONYLCARBAMOYLADENOSINE BIOSYNTHESIS PROTEIN TSAB"/>
    <property type="match status" value="1"/>
</dbReference>
<dbReference type="InterPro" id="IPR022496">
    <property type="entry name" value="T6A_TsaB"/>
</dbReference>
<sequence>MIVLALDTAGVDCSAALYDGAKNRILAERTERLGKGHAERLTDMVQEVLSEAGLALDAVERIGVTVGPGSFTGIRTGVAAARGFALALGVPAVGITTLEVLAADWASRHPGKPVVAAIDAKRGEVYAQAFAGDGSPVDAPVALDVEAFRQLAARHGGAVAGSAASLLAAAGPEAEPDRFPPSVLARLAHAAPVAHKPKPLYLRAPDAKPQAGFALSRT</sequence>
<feature type="domain" description="Gcp-like" evidence="1">
    <location>
        <begin position="34"/>
        <end position="151"/>
    </location>
</feature>
<evidence type="ECO:0000313" key="3">
    <source>
        <dbReference type="Proteomes" id="UP000528286"/>
    </source>
</evidence>
<dbReference type="PANTHER" id="PTHR11735">
    <property type="entry name" value="TRNA N6-ADENOSINE THREONYLCARBAMOYLTRANSFERASE"/>
    <property type="match status" value="1"/>
</dbReference>
<dbReference type="Pfam" id="PF00814">
    <property type="entry name" value="TsaD"/>
    <property type="match status" value="1"/>
</dbReference>
<evidence type="ECO:0000259" key="1">
    <source>
        <dbReference type="Pfam" id="PF00814"/>
    </source>
</evidence>
<dbReference type="Proteomes" id="UP000528286">
    <property type="component" value="Unassembled WGS sequence"/>
</dbReference>
<keyword evidence="2" id="KW-0808">Transferase</keyword>
<dbReference type="CDD" id="cd24032">
    <property type="entry name" value="ASKHA_NBD_TsaB"/>
    <property type="match status" value="1"/>
</dbReference>
<dbReference type="RefSeq" id="WP_183365015.1">
    <property type="nucleotide sequence ID" value="NZ_JACIEZ010000002.1"/>
</dbReference>
<comment type="caution">
    <text evidence="2">The sequence shown here is derived from an EMBL/GenBank/DDBJ whole genome shotgun (WGS) entry which is preliminary data.</text>
</comment>
<dbReference type="InterPro" id="IPR043129">
    <property type="entry name" value="ATPase_NBD"/>
</dbReference>
<reference evidence="2 3" key="1">
    <citation type="submission" date="2020-08" db="EMBL/GenBank/DDBJ databases">
        <title>Genomic Encyclopedia of Type Strains, Phase IV (KMG-IV): sequencing the most valuable type-strain genomes for metagenomic binning, comparative biology and taxonomic classification.</title>
        <authorList>
            <person name="Goeker M."/>
        </authorList>
    </citation>
    <scope>NUCLEOTIDE SEQUENCE [LARGE SCALE GENOMIC DNA]</scope>
    <source>
        <strain evidence="2 3">DSM 29853</strain>
    </source>
</reference>
<dbReference type="GO" id="GO:0061711">
    <property type="term" value="F:tRNA N(6)-L-threonylcarbamoyladenine synthase activity"/>
    <property type="evidence" value="ECO:0007669"/>
    <property type="project" value="UniProtKB-EC"/>
</dbReference>
<keyword evidence="3" id="KW-1185">Reference proteome</keyword>
<dbReference type="EMBL" id="JACIEZ010000002">
    <property type="protein sequence ID" value="MBB4063806.1"/>
    <property type="molecule type" value="Genomic_DNA"/>
</dbReference>
<dbReference type="EC" id="2.3.1.234" evidence="2"/>
<dbReference type="InterPro" id="IPR000905">
    <property type="entry name" value="Gcp-like_dom"/>
</dbReference>
<evidence type="ECO:0000313" key="2">
    <source>
        <dbReference type="EMBL" id="MBB4063806.1"/>
    </source>
</evidence>
<dbReference type="GO" id="GO:0002949">
    <property type="term" value="P:tRNA threonylcarbamoyladenosine modification"/>
    <property type="evidence" value="ECO:0007669"/>
    <property type="project" value="InterPro"/>
</dbReference>
<dbReference type="GO" id="GO:0005829">
    <property type="term" value="C:cytosol"/>
    <property type="evidence" value="ECO:0007669"/>
    <property type="project" value="TreeGrafter"/>
</dbReference>
<dbReference type="Gene3D" id="3.30.420.40">
    <property type="match status" value="2"/>
</dbReference>
<dbReference type="NCBIfam" id="TIGR03725">
    <property type="entry name" value="T6A_YeaZ"/>
    <property type="match status" value="1"/>
</dbReference>
<accession>A0A7W6J2Z7</accession>
<gene>
    <name evidence="2" type="ORF">GGR23_000983</name>
</gene>
<name>A0A7W6J2Z7_9HYPH</name>
<keyword evidence="2" id="KW-0012">Acyltransferase</keyword>
<dbReference type="AlphaFoldDB" id="A0A7W6J2Z7"/>
<dbReference type="SUPFAM" id="SSF53067">
    <property type="entry name" value="Actin-like ATPase domain"/>
    <property type="match status" value="2"/>
</dbReference>
<organism evidence="2 3">
    <name type="scientific">Gellertiella hungarica</name>
    <dbReference type="NCBI Taxonomy" id="1572859"/>
    <lineage>
        <taxon>Bacteria</taxon>
        <taxon>Pseudomonadati</taxon>
        <taxon>Pseudomonadota</taxon>
        <taxon>Alphaproteobacteria</taxon>
        <taxon>Hyphomicrobiales</taxon>
        <taxon>Rhizobiaceae</taxon>
        <taxon>Gellertiella</taxon>
    </lineage>
</organism>
<proteinExistence type="predicted"/>